<keyword evidence="4" id="KW-0720">Serine protease</keyword>
<evidence type="ECO:0000256" key="4">
    <source>
        <dbReference type="ARBA" id="ARBA00022825"/>
    </source>
</evidence>
<proteinExistence type="predicted"/>
<evidence type="ECO:0000256" key="3">
    <source>
        <dbReference type="ARBA" id="ARBA00022801"/>
    </source>
</evidence>
<evidence type="ECO:0000313" key="9">
    <source>
        <dbReference type="EMBL" id="CAD7201437.1"/>
    </source>
</evidence>
<reference evidence="9" key="1">
    <citation type="submission" date="2020-11" db="EMBL/GenBank/DDBJ databases">
        <authorList>
            <person name="Tran Van P."/>
        </authorList>
    </citation>
    <scope>NUCLEOTIDE SEQUENCE</scope>
</reference>
<dbReference type="EMBL" id="OA568358">
    <property type="protein sequence ID" value="CAD7201437.1"/>
    <property type="molecule type" value="Genomic_DNA"/>
</dbReference>
<sequence length="352" mass="38913">MSCAYKVTRREKGVLLRSISGNITPSQLEKLPGETDARLVTSPNSIMTVNSLGLRILLIACCVSVATTQNYMGIGFKALDRPSFCVTPTEEQGVCVSLNSCSDLLDLLRARPIRPEVAQFLRDSQCGFEGNYPKMQIRLVAKIKRKKAPGSDGIRVEVLQHASDQIAPFLTNLMNECMSWGLVPSVWKKSEVVILRMTMTKKLTKGCLQGSVYWPVFWDVALEPGLVEIETLPETAGVVTFVDDILIIVGVATIRELETKSNAVFTGFNSWCNEFNRKKNTADISECNGKDGIENLKPSPGLVQFITVHGPYRSVFFRRCLTDKGSRNCGREATPEHVVLACAESLESKMNL</sequence>
<dbReference type="GO" id="GO:0008236">
    <property type="term" value="F:serine-type peptidase activity"/>
    <property type="evidence" value="ECO:0007669"/>
    <property type="project" value="UniProtKB-KW"/>
</dbReference>
<evidence type="ECO:0000259" key="8">
    <source>
        <dbReference type="PROSITE" id="PS51888"/>
    </source>
</evidence>
<evidence type="ECO:0000256" key="5">
    <source>
        <dbReference type="ARBA" id="ARBA00023145"/>
    </source>
</evidence>
<evidence type="ECO:0000256" key="1">
    <source>
        <dbReference type="ARBA" id="ARBA00022670"/>
    </source>
</evidence>
<keyword evidence="5" id="KW-0865">Zymogen</keyword>
<name>A0A7R8VQQ4_TIMDO</name>
<dbReference type="InterPro" id="IPR022700">
    <property type="entry name" value="CLIP"/>
</dbReference>
<keyword evidence="2" id="KW-0732">Signal</keyword>
<dbReference type="SMART" id="SM00680">
    <property type="entry name" value="CLIP"/>
    <property type="match status" value="1"/>
</dbReference>
<accession>A0A7R8VQQ4</accession>
<keyword evidence="3" id="KW-0378">Hydrolase</keyword>
<dbReference type="Gene3D" id="3.30.1640.30">
    <property type="match status" value="1"/>
</dbReference>
<dbReference type="FunFam" id="3.30.1640.30:FF:000001">
    <property type="entry name" value="Serine protease 7"/>
    <property type="match status" value="1"/>
</dbReference>
<organism evidence="9">
    <name type="scientific">Timema douglasi</name>
    <name type="common">Walking stick</name>
    <dbReference type="NCBI Taxonomy" id="61478"/>
    <lineage>
        <taxon>Eukaryota</taxon>
        <taxon>Metazoa</taxon>
        <taxon>Ecdysozoa</taxon>
        <taxon>Arthropoda</taxon>
        <taxon>Hexapoda</taxon>
        <taxon>Insecta</taxon>
        <taxon>Pterygota</taxon>
        <taxon>Neoptera</taxon>
        <taxon>Polyneoptera</taxon>
        <taxon>Phasmatodea</taxon>
        <taxon>Timematodea</taxon>
        <taxon>Timematoidea</taxon>
        <taxon>Timematidae</taxon>
        <taxon>Timema</taxon>
    </lineage>
</organism>
<keyword evidence="7" id="KW-0325">Glycoprotein</keyword>
<evidence type="ECO:0000256" key="2">
    <source>
        <dbReference type="ARBA" id="ARBA00022729"/>
    </source>
</evidence>
<dbReference type="Pfam" id="PF12032">
    <property type="entry name" value="CLIP"/>
    <property type="match status" value="1"/>
</dbReference>
<dbReference type="InterPro" id="IPR038565">
    <property type="entry name" value="CLIP_sf"/>
</dbReference>
<evidence type="ECO:0000256" key="7">
    <source>
        <dbReference type="ARBA" id="ARBA00023180"/>
    </source>
</evidence>
<keyword evidence="1" id="KW-0645">Protease</keyword>
<dbReference type="AlphaFoldDB" id="A0A7R8VQQ4"/>
<protein>
    <recommendedName>
        <fullName evidence="8">Clip domain-containing protein</fullName>
    </recommendedName>
</protein>
<evidence type="ECO:0000256" key="6">
    <source>
        <dbReference type="ARBA" id="ARBA00023157"/>
    </source>
</evidence>
<dbReference type="PROSITE" id="PS51888">
    <property type="entry name" value="CLIP"/>
    <property type="match status" value="1"/>
</dbReference>
<feature type="domain" description="Clip" evidence="8">
    <location>
        <begin position="84"/>
        <end position="137"/>
    </location>
</feature>
<dbReference type="GO" id="GO:0006508">
    <property type="term" value="P:proteolysis"/>
    <property type="evidence" value="ECO:0007669"/>
    <property type="project" value="UniProtKB-KW"/>
</dbReference>
<gene>
    <name evidence="9" type="ORF">TDIB3V08_LOCUS7636</name>
</gene>
<keyword evidence="6" id="KW-1015">Disulfide bond</keyword>